<dbReference type="EMBL" id="LECW02000082">
    <property type="protein sequence ID" value="KRT87108.1"/>
    <property type="molecule type" value="Genomic_DNA"/>
</dbReference>
<keyword evidence="1" id="KW-0732">Signal</keyword>
<evidence type="ECO:0000313" key="2">
    <source>
        <dbReference type="EMBL" id="KRT87108.1"/>
    </source>
</evidence>
<evidence type="ECO:0000313" key="3">
    <source>
        <dbReference type="EMBL" id="MEC0487157.1"/>
    </source>
</evidence>
<feature type="signal peptide" evidence="1">
    <location>
        <begin position="1"/>
        <end position="27"/>
    </location>
</feature>
<evidence type="ECO:0000313" key="4">
    <source>
        <dbReference type="Proteomes" id="UP000036168"/>
    </source>
</evidence>
<evidence type="ECO:0000313" key="5">
    <source>
        <dbReference type="Proteomes" id="UP001341297"/>
    </source>
</evidence>
<dbReference type="RefSeq" id="WP_048354553.1">
    <property type="nucleotide sequence ID" value="NZ_JARRTL010000027.1"/>
</dbReference>
<dbReference type="OrthoDB" id="2984597at2"/>
<keyword evidence="5" id="KW-1185">Reference proteome</keyword>
<feature type="chain" id="PRO_5006668702" evidence="1">
    <location>
        <begin position="28"/>
        <end position="210"/>
    </location>
</feature>
<accession>A0A0T6BIC4</accession>
<proteinExistence type="predicted"/>
<reference evidence="2" key="2">
    <citation type="submission" date="2015-10" db="EMBL/GenBank/DDBJ databases">
        <authorList>
            <person name="Gilbert D.G."/>
        </authorList>
    </citation>
    <scope>NUCLEOTIDE SEQUENCE</scope>
    <source>
        <strain evidence="2">GO-13</strain>
    </source>
</reference>
<dbReference type="EMBL" id="JARRTL010000027">
    <property type="protein sequence ID" value="MEC0487157.1"/>
    <property type="molecule type" value="Genomic_DNA"/>
</dbReference>
<organism evidence="2 4">
    <name type="scientific">Bacillus glycinifermentans</name>
    <dbReference type="NCBI Taxonomy" id="1664069"/>
    <lineage>
        <taxon>Bacteria</taxon>
        <taxon>Bacillati</taxon>
        <taxon>Bacillota</taxon>
        <taxon>Bacilli</taxon>
        <taxon>Bacillales</taxon>
        <taxon>Bacillaceae</taxon>
        <taxon>Bacillus</taxon>
    </lineage>
</organism>
<dbReference type="AlphaFoldDB" id="A0A0T6BIC4"/>
<dbReference type="Proteomes" id="UP001341297">
    <property type="component" value="Unassembled WGS sequence"/>
</dbReference>
<reference evidence="3 5" key="3">
    <citation type="submission" date="2023-03" db="EMBL/GenBank/DDBJ databases">
        <title>Agriculturally important microbes genome sequencing.</title>
        <authorList>
            <person name="Dunlap C."/>
        </authorList>
    </citation>
    <scope>NUCLEOTIDE SEQUENCE [LARGE SCALE GENOMIC DNA]</scope>
    <source>
        <strain evidence="3 5">CBP-3203</strain>
    </source>
</reference>
<name>A0A0T6BIC4_9BACI</name>
<dbReference type="Proteomes" id="UP000036168">
    <property type="component" value="Unassembled WGS sequence"/>
</dbReference>
<evidence type="ECO:0000256" key="1">
    <source>
        <dbReference type="SAM" id="SignalP"/>
    </source>
</evidence>
<gene>
    <name evidence="2" type="ORF">AB447_209070</name>
    <name evidence="3" type="ORF">P8828_20600</name>
</gene>
<protein>
    <submittedName>
        <fullName evidence="2">Uncharacterized protein</fullName>
    </submittedName>
</protein>
<comment type="caution">
    <text evidence="2">The sequence shown here is derived from an EMBL/GenBank/DDBJ whole genome shotgun (WGS) entry which is preliminary data.</text>
</comment>
<reference evidence="2 4" key="1">
    <citation type="journal article" date="2015" name="Int. J. Syst. Evol. Microbiol.">
        <title>Bacillus glycinifermentans sp. nov., isolated from fermented soybean paste.</title>
        <authorList>
            <person name="Kim S.J."/>
            <person name="Dunlap C.A."/>
            <person name="Kwon S.W."/>
            <person name="Rooney A.P."/>
        </authorList>
    </citation>
    <scope>NUCLEOTIDE SEQUENCE [LARGE SCALE GENOMIC DNA]</scope>
    <source>
        <strain evidence="2 4">GO-13</strain>
    </source>
</reference>
<sequence>MKAKLLSLVVVLCISLLGFSGGIKAEAAEKMTASPTETKILSQDKLKAKKEEIAKQIKYYDENGNEIHPYTLEELKDMIKLTLDQPQVSTSSEIEDHPFMLAGYKKYNTGSFSFSYNIYLGGGTYGKAFKDPATILVTPKGTAKPFYIIAKYDKNGGAGKQAQKISLPGGWKGEMHMNFSLKKGKKYRIQFENKNTNTTVYIKKTSLWYD</sequence>